<feature type="domain" description="Gram-positive cocci surface proteins LPxTG" evidence="8">
    <location>
        <begin position="718"/>
        <end position="751"/>
    </location>
</feature>
<evidence type="ECO:0000256" key="1">
    <source>
        <dbReference type="ARBA" id="ARBA00022512"/>
    </source>
</evidence>
<dbReference type="Proteomes" id="UP000283374">
    <property type="component" value="Unassembled WGS sequence"/>
</dbReference>
<evidence type="ECO:0000256" key="4">
    <source>
        <dbReference type="ARBA" id="ARBA00023088"/>
    </source>
</evidence>
<dbReference type="EMBL" id="QWKP01000070">
    <property type="protein sequence ID" value="RHA44454.1"/>
    <property type="molecule type" value="Genomic_DNA"/>
</dbReference>
<dbReference type="GO" id="GO:0005975">
    <property type="term" value="P:carbohydrate metabolic process"/>
    <property type="evidence" value="ECO:0007669"/>
    <property type="project" value="UniProtKB-ARBA"/>
</dbReference>
<keyword evidence="10" id="KW-1185">Reference proteome</keyword>
<feature type="transmembrane region" description="Helical" evidence="6">
    <location>
        <begin position="728"/>
        <end position="746"/>
    </location>
</feature>
<keyword evidence="6" id="KW-1133">Transmembrane helix</keyword>
<evidence type="ECO:0000259" key="8">
    <source>
        <dbReference type="PROSITE" id="PS50847"/>
    </source>
</evidence>
<sequence length="751" mass="73608">MPVTTSRPMRRLLALTAALGTAVAGSVVVAPAAEADGSCTTRSCTVTYYYEGSEPQTWTVPAGVTSVDALLVGGDGLGGSGTTAGFGGVVEGTVPVTPGQELTLRVGAWAGDSSYGGGATAGGGGGTFLADPTKLLLVAGGGGSIGSNGQQGGNGGGGLSLDGAAGAGIGGGGGATATSAGTAGDASAEPGTGPATRTTFGTGGAPATATIGAGGGGYFGGGGGGADGVESFGGGGGSGYVGEGVRLVAPRTPPFADLRGLVVLTYAAPAAVTTTATIALGSDHAVAGRSTKAKVTITASSETDLTGGTVQLLVDGKKSGAPVAAAIDGATAAATLTVPATGVGVHQVSAAFSADDAGLASTTSKAAFTVLPATLPWTIVDAKGHAVTSPLSSPEVFARATGQLPGATVRAEVKIDGEWTVGFGEEDEDGEDIEGGEQAEVADDGTVEIPLVTPIFLALTSDDIAADHPIQVRLVAESPFGSAGDLTSTAKTVTVPGFTMPIDLQVDPGPYRSGDGVDNAVKVSISWFDEDLVTATVDDIVEMLDEGQLTLRVDGRAVDPQDIDADAADDETAVLTFAAPRTPGDHTVQAIIEATEPTIYSASKVRHFTVAPSTFDAALLDDDGNAVTTVHPGDTLHAAAAGLLPGTKVGFELHSTPTDLGSATADADGFAVADVTIPLGTPAGKHTLVVTATDALGDVHVQKVAVTVVVAADPDDELAVTGSNVQPMLLLGSLLLLVGAGLLVVARRRRA</sequence>
<organism evidence="9 10">
    <name type="scientific">Cellulomonas rhizosphaerae</name>
    <dbReference type="NCBI Taxonomy" id="2293719"/>
    <lineage>
        <taxon>Bacteria</taxon>
        <taxon>Bacillati</taxon>
        <taxon>Actinomycetota</taxon>
        <taxon>Actinomycetes</taxon>
        <taxon>Micrococcales</taxon>
        <taxon>Cellulomonadaceae</taxon>
        <taxon>Cellulomonas</taxon>
    </lineage>
</organism>
<reference evidence="9 10" key="1">
    <citation type="submission" date="2018-08" db="EMBL/GenBank/DDBJ databases">
        <title>Cellulomonas rhizosphaerae sp. nov., a novel actinomycete isolated from soil.</title>
        <authorList>
            <person name="Tian Y."/>
        </authorList>
    </citation>
    <scope>NUCLEOTIDE SEQUENCE [LARGE SCALE GENOMIC DNA]</scope>
    <source>
        <strain evidence="9 10">NEAU-TCZ24</strain>
    </source>
</reference>
<name>A0A413RR76_9CELL</name>
<feature type="chain" id="PRO_5038710587" evidence="7">
    <location>
        <begin position="33"/>
        <end position="751"/>
    </location>
</feature>
<keyword evidence="6" id="KW-0472">Membrane</keyword>
<feature type="region of interest" description="Disordered" evidence="5">
    <location>
        <begin position="172"/>
        <end position="206"/>
    </location>
</feature>
<evidence type="ECO:0000313" key="9">
    <source>
        <dbReference type="EMBL" id="RHA44454.1"/>
    </source>
</evidence>
<dbReference type="InterPro" id="IPR013783">
    <property type="entry name" value="Ig-like_fold"/>
</dbReference>
<accession>A0A413RR76</accession>
<keyword evidence="1" id="KW-0134">Cell wall</keyword>
<keyword evidence="6" id="KW-0812">Transmembrane</keyword>
<evidence type="ECO:0000256" key="3">
    <source>
        <dbReference type="ARBA" id="ARBA00022729"/>
    </source>
</evidence>
<dbReference type="AlphaFoldDB" id="A0A413RR76"/>
<evidence type="ECO:0000256" key="7">
    <source>
        <dbReference type="SAM" id="SignalP"/>
    </source>
</evidence>
<dbReference type="InterPro" id="IPR006311">
    <property type="entry name" value="TAT_signal"/>
</dbReference>
<evidence type="ECO:0000313" key="10">
    <source>
        <dbReference type="Proteomes" id="UP000283374"/>
    </source>
</evidence>
<dbReference type="InterPro" id="IPR019931">
    <property type="entry name" value="LPXTG_anchor"/>
</dbReference>
<protein>
    <submittedName>
        <fullName evidence="9">Ig-like domain repeat protein</fullName>
    </submittedName>
</protein>
<comment type="caution">
    <text evidence="9">The sequence shown here is derived from an EMBL/GenBank/DDBJ whole genome shotgun (WGS) entry which is preliminary data.</text>
</comment>
<keyword evidence="3 7" id="KW-0732">Signal</keyword>
<dbReference type="PROSITE" id="PS51318">
    <property type="entry name" value="TAT"/>
    <property type="match status" value="1"/>
</dbReference>
<gene>
    <name evidence="9" type="ORF">D1825_01160</name>
</gene>
<evidence type="ECO:0000256" key="6">
    <source>
        <dbReference type="SAM" id="Phobius"/>
    </source>
</evidence>
<keyword evidence="2" id="KW-0964">Secreted</keyword>
<dbReference type="Gene3D" id="2.60.40.10">
    <property type="entry name" value="Immunoglobulins"/>
    <property type="match status" value="1"/>
</dbReference>
<feature type="signal peptide" evidence="7">
    <location>
        <begin position="1"/>
        <end position="32"/>
    </location>
</feature>
<evidence type="ECO:0000256" key="5">
    <source>
        <dbReference type="SAM" id="MobiDB-lite"/>
    </source>
</evidence>
<feature type="compositionally biased region" description="Low complexity" evidence="5">
    <location>
        <begin position="176"/>
        <end position="206"/>
    </location>
</feature>
<proteinExistence type="predicted"/>
<dbReference type="PROSITE" id="PS50847">
    <property type="entry name" value="GRAM_POS_ANCHORING"/>
    <property type="match status" value="1"/>
</dbReference>
<keyword evidence="4" id="KW-0572">Peptidoglycan-anchor</keyword>
<evidence type="ECO:0000256" key="2">
    <source>
        <dbReference type="ARBA" id="ARBA00022525"/>
    </source>
</evidence>
<dbReference type="NCBIfam" id="TIGR01167">
    <property type="entry name" value="LPXTG_anchor"/>
    <property type="match status" value="1"/>
</dbReference>